<gene>
    <name evidence="1" type="ORF">KHZ90_08775</name>
</gene>
<protein>
    <submittedName>
        <fullName evidence="1">Uncharacterized protein</fullName>
    </submittedName>
</protein>
<accession>A0A942WNI2</accession>
<evidence type="ECO:0000313" key="2">
    <source>
        <dbReference type="Proteomes" id="UP000778864"/>
    </source>
</evidence>
<dbReference type="Proteomes" id="UP000778864">
    <property type="component" value="Unassembled WGS sequence"/>
</dbReference>
<organism evidence="1 2">
    <name type="scientific">Veillonella parvula</name>
    <name type="common">Staphylococcus parvulus</name>
    <dbReference type="NCBI Taxonomy" id="29466"/>
    <lineage>
        <taxon>Bacteria</taxon>
        <taxon>Bacillati</taxon>
        <taxon>Bacillota</taxon>
        <taxon>Negativicutes</taxon>
        <taxon>Veillonellales</taxon>
        <taxon>Veillonellaceae</taxon>
        <taxon>Veillonella</taxon>
    </lineage>
</organism>
<proteinExistence type="predicted"/>
<comment type="caution">
    <text evidence="1">The sequence shown here is derived from an EMBL/GenBank/DDBJ whole genome shotgun (WGS) entry which is preliminary data.</text>
</comment>
<evidence type="ECO:0000313" key="1">
    <source>
        <dbReference type="EMBL" id="MBS4893856.1"/>
    </source>
</evidence>
<reference evidence="1" key="1">
    <citation type="submission" date="2021-02" db="EMBL/GenBank/DDBJ databases">
        <title>Infant gut strain persistence is associated with maternal origin, phylogeny, and functional potential including surface adhesion and iron acquisition.</title>
        <authorList>
            <person name="Lou Y.C."/>
        </authorList>
    </citation>
    <scope>NUCLEOTIDE SEQUENCE</scope>
    <source>
        <strain evidence="1">L3_108_031G1_dasL3_108_031G1_concoct_20</strain>
    </source>
</reference>
<sequence length="329" mass="36491">MSLKKLALDVYKAKKEGRVVVYNEVSGDEALRNGILQAMGGKLSYNAFKKNQWDVYAILEEVISLPAQEELKEMFGGRVSVDHVAFGDKKTWKIRRPQVFKVATIASGTQAIRRDKIAGKESVVIDTDYLAIKVYTELEDFLTGNTDFAAMIDDVKASFERETVSKINEAFKKSFSGLKASLKPTGTLTEAALLKLVGLVEGTTGVKCEIYGTKLALSKISEVSKNVSEKQKEKYSELAHFGTFFGTDLVEMKQIYNEDGTGALEDNKLYVLPQGMDLIKVVYEGDPTVFDGSENGGENRNDLQIEFFMRIKMGVGVLVPNFYGVYTIS</sequence>
<dbReference type="AlphaFoldDB" id="A0A942WNI2"/>
<name>A0A942WNI2_VEIPA</name>
<dbReference type="EMBL" id="JAGZMU010000005">
    <property type="protein sequence ID" value="MBS4893856.1"/>
    <property type="molecule type" value="Genomic_DNA"/>
</dbReference>
<dbReference type="RefSeq" id="WP_278468232.1">
    <property type="nucleotide sequence ID" value="NZ_JAGZMU010000005.1"/>
</dbReference>